<dbReference type="SUPFAM" id="SSF55331">
    <property type="entry name" value="Tautomerase/MIF"/>
    <property type="match status" value="1"/>
</dbReference>
<dbReference type="Gene3D" id="3.30.429.10">
    <property type="entry name" value="Macrophage Migration Inhibitory Factor"/>
    <property type="match status" value="1"/>
</dbReference>
<dbReference type="EMBL" id="JBHULX010000001">
    <property type="protein sequence ID" value="MFD2589289.1"/>
    <property type="molecule type" value="Genomic_DNA"/>
</dbReference>
<accession>A0ABW5N295</accession>
<dbReference type="PANTHER" id="PTHR37950:SF1">
    <property type="entry name" value="4-HYDROXYPHENYLACETATE CATABOLISM PROTEIN"/>
    <property type="match status" value="1"/>
</dbReference>
<dbReference type="RefSeq" id="WP_378257898.1">
    <property type="nucleotide sequence ID" value="NZ_JBHSJV010000001.1"/>
</dbReference>
<name>A0ABW5N295_9FLAO</name>
<dbReference type="InterPro" id="IPR004220">
    <property type="entry name" value="5-COMe_2-OHmuconate_Isoase"/>
</dbReference>
<dbReference type="Pfam" id="PF02962">
    <property type="entry name" value="CHMI"/>
    <property type="match status" value="1"/>
</dbReference>
<reference evidence="2" key="1">
    <citation type="journal article" date="2019" name="Int. J. Syst. Evol. Microbiol.">
        <title>The Global Catalogue of Microorganisms (GCM) 10K type strain sequencing project: providing services to taxonomists for standard genome sequencing and annotation.</title>
        <authorList>
            <consortium name="The Broad Institute Genomics Platform"/>
            <consortium name="The Broad Institute Genome Sequencing Center for Infectious Disease"/>
            <person name="Wu L."/>
            <person name="Ma J."/>
        </authorList>
    </citation>
    <scope>NUCLEOTIDE SEQUENCE [LARGE SCALE GENOMIC DNA]</scope>
    <source>
        <strain evidence="2">KCTC 42423</strain>
    </source>
</reference>
<sequence>MPHFVIDCSKNILKSQEEETVLKEVYQVTKDSGLFDANDIKVRMRPFDTFSVGGINTDFIHVFADIMEGRSTEQKAALSKAVVKKLKQLFPEVSFIAMNIRDFEKATYCNLGMI</sequence>
<dbReference type="InterPro" id="IPR014347">
    <property type="entry name" value="Tautomerase/MIF_sf"/>
</dbReference>
<evidence type="ECO:0000313" key="2">
    <source>
        <dbReference type="Proteomes" id="UP001597459"/>
    </source>
</evidence>
<dbReference type="Proteomes" id="UP001597459">
    <property type="component" value="Unassembled WGS sequence"/>
</dbReference>
<proteinExistence type="predicted"/>
<gene>
    <name evidence="1" type="ORF">ACFSTE_00505</name>
</gene>
<dbReference type="CDD" id="cd00580">
    <property type="entry name" value="CHMI"/>
    <property type="match status" value="1"/>
</dbReference>
<organism evidence="1 2">
    <name type="scientific">Aquimarina hainanensis</name>
    <dbReference type="NCBI Taxonomy" id="1578017"/>
    <lineage>
        <taxon>Bacteria</taxon>
        <taxon>Pseudomonadati</taxon>
        <taxon>Bacteroidota</taxon>
        <taxon>Flavobacteriia</taxon>
        <taxon>Flavobacteriales</taxon>
        <taxon>Flavobacteriaceae</taxon>
        <taxon>Aquimarina</taxon>
    </lineage>
</organism>
<dbReference type="PANTHER" id="PTHR37950">
    <property type="entry name" value="4-HYDROXYPHENYLACETATE CATABOLISM PROTEIN"/>
    <property type="match status" value="1"/>
</dbReference>
<comment type="caution">
    <text evidence="1">The sequence shown here is derived from an EMBL/GenBank/DDBJ whole genome shotgun (WGS) entry which is preliminary data.</text>
</comment>
<keyword evidence="2" id="KW-1185">Reference proteome</keyword>
<protein>
    <submittedName>
        <fullName evidence="1">5-carboxymethyl-2-hydroxymuconate Delta-isomerase</fullName>
    </submittedName>
</protein>
<evidence type="ECO:0000313" key="1">
    <source>
        <dbReference type="EMBL" id="MFD2589289.1"/>
    </source>
</evidence>